<dbReference type="Proteomes" id="UP001198571">
    <property type="component" value="Unassembled WGS sequence"/>
</dbReference>
<name>A0ABS8CI84_9RHOB</name>
<keyword evidence="1" id="KW-0472">Membrane</keyword>
<evidence type="ECO:0000256" key="1">
    <source>
        <dbReference type="SAM" id="Phobius"/>
    </source>
</evidence>
<accession>A0ABS8CI84</accession>
<evidence type="ECO:0000313" key="2">
    <source>
        <dbReference type="EMBL" id="MCB5409117.1"/>
    </source>
</evidence>
<protein>
    <recommendedName>
        <fullName evidence="4">Apolipoprotein acyltransferase</fullName>
    </recommendedName>
</protein>
<feature type="transmembrane region" description="Helical" evidence="1">
    <location>
        <begin position="30"/>
        <end position="54"/>
    </location>
</feature>
<keyword evidence="1" id="KW-1133">Transmembrane helix</keyword>
<evidence type="ECO:0000313" key="3">
    <source>
        <dbReference type="Proteomes" id="UP001198571"/>
    </source>
</evidence>
<reference evidence="2 3" key="1">
    <citation type="submission" date="2020-07" db="EMBL/GenBank/DDBJ databases">
        <title>Pseudogemmobacter sp. nov., isolated from poultry manure in Taiwan.</title>
        <authorList>
            <person name="Lin S.-Y."/>
            <person name="Tang Y.-S."/>
            <person name="Young C.-C."/>
        </authorList>
    </citation>
    <scope>NUCLEOTIDE SEQUENCE [LARGE SCALE GENOMIC DNA]</scope>
    <source>
        <strain evidence="2 3">CC-YST710</strain>
    </source>
</reference>
<sequence>MFAIIGFILGALLGAWRAKSLGGTRADLAQYAASCGLLGLLLGIGLSLILYRFLA</sequence>
<keyword evidence="3" id="KW-1185">Reference proteome</keyword>
<organism evidence="2 3">
    <name type="scientific">Pseudogemmobacter faecipullorum</name>
    <dbReference type="NCBI Taxonomy" id="2755041"/>
    <lineage>
        <taxon>Bacteria</taxon>
        <taxon>Pseudomonadati</taxon>
        <taxon>Pseudomonadota</taxon>
        <taxon>Alphaproteobacteria</taxon>
        <taxon>Rhodobacterales</taxon>
        <taxon>Paracoccaceae</taxon>
        <taxon>Pseudogemmobacter</taxon>
    </lineage>
</organism>
<evidence type="ECO:0008006" key="4">
    <source>
        <dbReference type="Google" id="ProtNLM"/>
    </source>
</evidence>
<gene>
    <name evidence="2" type="ORF">H0485_03710</name>
</gene>
<dbReference type="RefSeq" id="WP_226934026.1">
    <property type="nucleotide sequence ID" value="NZ_JACDXX010000003.1"/>
</dbReference>
<keyword evidence="1" id="KW-0812">Transmembrane</keyword>
<comment type="caution">
    <text evidence="2">The sequence shown here is derived from an EMBL/GenBank/DDBJ whole genome shotgun (WGS) entry which is preliminary data.</text>
</comment>
<proteinExistence type="predicted"/>
<dbReference type="EMBL" id="JACDXX010000003">
    <property type="protein sequence ID" value="MCB5409117.1"/>
    <property type="molecule type" value="Genomic_DNA"/>
</dbReference>